<evidence type="ECO:0000313" key="3">
    <source>
        <dbReference type="EMBL" id="EEF68794.1"/>
    </source>
</evidence>
<protein>
    <submittedName>
        <fullName evidence="3">DNA-binding helix-turn-helix protein</fullName>
    </submittedName>
</protein>
<keyword evidence="1 3" id="KW-0238">DNA-binding</keyword>
<reference evidence="3 4" key="1">
    <citation type="submission" date="2008-12" db="EMBL/GenBank/DDBJ databases">
        <authorList>
            <person name="Fulton L."/>
            <person name="Clifton S."/>
            <person name="Fulton B."/>
            <person name="Xu J."/>
            <person name="Minx P."/>
            <person name="Pepin K.H."/>
            <person name="Johnson M."/>
            <person name="Bhonagiri V."/>
            <person name="Nash W.E."/>
            <person name="Mardis E.R."/>
            <person name="Wilson R.K."/>
        </authorList>
    </citation>
    <scope>NUCLEOTIDE SEQUENCE [LARGE SCALE GENOMIC DNA]</scope>
    <source>
        <strain evidence="3 4">DSM 12042</strain>
    </source>
</reference>
<dbReference type="eggNOG" id="COG1476">
    <property type="taxonomic scope" value="Bacteria"/>
</dbReference>
<dbReference type="RefSeq" id="WP_006058250.1">
    <property type="nucleotide sequence ID" value="NZ_GG657553.1"/>
</dbReference>
<comment type="caution">
    <text evidence="3">The sequence shown here is derived from an EMBL/GenBank/DDBJ whole genome shotgun (WGS) entry which is preliminary data.</text>
</comment>
<dbReference type="PANTHER" id="PTHR46558:SF11">
    <property type="entry name" value="HTH-TYPE TRANSCRIPTIONAL REGULATOR XRE"/>
    <property type="match status" value="1"/>
</dbReference>
<dbReference type="EMBL" id="ACCF01000058">
    <property type="protein sequence ID" value="EEF68794.1"/>
    <property type="molecule type" value="Genomic_DNA"/>
</dbReference>
<evidence type="ECO:0000259" key="2">
    <source>
        <dbReference type="PROSITE" id="PS50943"/>
    </source>
</evidence>
<organism evidence="3 4">
    <name type="scientific">Holdemania filiformis DSM 12042</name>
    <dbReference type="NCBI Taxonomy" id="545696"/>
    <lineage>
        <taxon>Bacteria</taxon>
        <taxon>Bacillati</taxon>
        <taxon>Bacillota</taxon>
        <taxon>Erysipelotrichia</taxon>
        <taxon>Erysipelotrichales</taxon>
        <taxon>Erysipelotrichaceae</taxon>
        <taxon>Holdemania</taxon>
    </lineage>
</organism>
<dbReference type="SUPFAM" id="SSF47413">
    <property type="entry name" value="lambda repressor-like DNA-binding domains"/>
    <property type="match status" value="1"/>
</dbReference>
<reference evidence="3 4" key="2">
    <citation type="submission" date="2009-02" db="EMBL/GenBank/DDBJ databases">
        <title>Draft genome sequence of Holdemania filiformis DSM 12042.</title>
        <authorList>
            <person name="Sudarsanam P."/>
            <person name="Ley R."/>
            <person name="Guruge J."/>
            <person name="Turnbaugh P.J."/>
            <person name="Mahowald M."/>
            <person name="Liep D."/>
            <person name="Gordon J."/>
        </authorList>
    </citation>
    <scope>NUCLEOTIDE SEQUENCE [LARGE SCALE GENOMIC DNA]</scope>
    <source>
        <strain evidence="3 4">DSM 12042</strain>
    </source>
</reference>
<dbReference type="STRING" id="545696.HOLDEFILI_01041"/>
<dbReference type="PANTHER" id="PTHR46558">
    <property type="entry name" value="TRACRIPTIONAL REGULATORY PROTEIN-RELATED-RELATED"/>
    <property type="match status" value="1"/>
</dbReference>
<proteinExistence type="predicted"/>
<dbReference type="InterPro" id="IPR001387">
    <property type="entry name" value="Cro/C1-type_HTH"/>
</dbReference>
<accession>B9Y5F9</accession>
<dbReference type="Proteomes" id="UP000005950">
    <property type="component" value="Unassembled WGS sequence"/>
</dbReference>
<evidence type="ECO:0000313" key="4">
    <source>
        <dbReference type="Proteomes" id="UP000005950"/>
    </source>
</evidence>
<gene>
    <name evidence="3" type="ORF">HOLDEFILI_01041</name>
</gene>
<evidence type="ECO:0000256" key="1">
    <source>
        <dbReference type="ARBA" id="ARBA00023125"/>
    </source>
</evidence>
<dbReference type="Pfam" id="PF01381">
    <property type="entry name" value="HTH_3"/>
    <property type="match status" value="1"/>
</dbReference>
<dbReference type="SMART" id="SM00530">
    <property type="entry name" value="HTH_XRE"/>
    <property type="match status" value="1"/>
</dbReference>
<dbReference type="HOGENOM" id="CLU_056925_0_0_9"/>
<feature type="domain" description="HTH cro/C1-type" evidence="2">
    <location>
        <begin position="7"/>
        <end position="61"/>
    </location>
</feature>
<dbReference type="PROSITE" id="PS50943">
    <property type="entry name" value="HTH_CROC1"/>
    <property type="match status" value="1"/>
</dbReference>
<dbReference type="OrthoDB" id="9812495at2"/>
<dbReference type="GO" id="GO:0003677">
    <property type="term" value="F:DNA binding"/>
    <property type="evidence" value="ECO:0007669"/>
    <property type="project" value="UniProtKB-KW"/>
</dbReference>
<dbReference type="CDD" id="cd00093">
    <property type="entry name" value="HTH_XRE"/>
    <property type="match status" value="1"/>
</dbReference>
<sequence length="353" mass="40111">MKINEVIRQRRKELGLTQDRVAELLGVSAPAVNKWENGNSYPDITLLPPLARLLKTDLNTLLSFQDELTDLEVANLMNEVAEQVKTGDLEAAFEMARDRVREYPNCMTLIYGMATMIKGSVSMTRPEDAPRYKAQADDWLRLCVNGENRHVRESAIVMLFSDALERKALDEARTLLDQLPEPLAVDKQQLKINLHLAGGEQEKALDLMERQLLKTANNLITQLSNLMDLSWKQGQRERAERYGELSRKTAEQFDLMPYDHAIADFLLALQKKDAKTCLDALQRMLEALKQPWDPSASPLYPHIKNTNDVGSFNSLLSSSLLKELQRDEKLAFLREDPAYAEFVSRYLPPADPA</sequence>
<dbReference type="InterPro" id="IPR010982">
    <property type="entry name" value="Lambda_DNA-bd_dom_sf"/>
</dbReference>
<dbReference type="Gene3D" id="1.10.260.40">
    <property type="entry name" value="lambda repressor-like DNA-binding domains"/>
    <property type="match status" value="1"/>
</dbReference>
<dbReference type="AlphaFoldDB" id="B9Y5F9"/>
<name>B9Y5F9_9FIRM</name>